<dbReference type="Proteomes" id="UP000245202">
    <property type="component" value="Unassembled WGS sequence"/>
</dbReference>
<dbReference type="EMBL" id="BDQX01000101">
    <property type="protein sequence ID" value="GBG07687.1"/>
    <property type="molecule type" value="Genomic_DNA"/>
</dbReference>
<reference evidence="3 4" key="1">
    <citation type="submission" date="2017-08" db="EMBL/GenBank/DDBJ databases">
        <title>Substantial Increase in Enzyme Production by Combined Drug-Resistance Mutations in Paenibacillus agaridevorans.</title>
        <authorList>
            <person name="Tanaka Y."/>
            <person name="Funane K."/>
            <person name="Hosaka T."/>
            <person name="Shiwa Y."/>
            <person name="Fujita N."/>
            <person name="Miyazaki T."/>
            <person name="Yoshikawa H."/>
            <person name="Murakami K."/>
            <person name="Kasahara K."/>
            <person name="Inaoka T."/>
            <person name="Hiraga Y."/>
            <person name="Ochi K."/>
        </authorList>
    </citation>
    <scope>NUCLEOTIDE SEQUENCE [LARGE SCALE GENOMIC DNA]</scope>
    <source>
        <strain evidence="3 4">T-3040</strain>
    </source>
</reference>
<feature type="coiled-coil region" evidence="1">
    <location>
        <begin position="65"/>
        <end position="92"/>
    </location>
</feature>
<evidence type="ECO:0000313" key="4">
    <source>
        <dbReference type="Proteomes" id="UP000245202"/>
    </source>
</evidence>
<evidence type="ECO:0000313" key="3">
    <source>
        <dbReference type="EMBL" id="GBG07687.1"/>
    </source>
</evidence>
<gene>
    <name evidence="3" type="ORF">PAT3040_02243</name>
</gene>
<accession>A0A2R5EM97</accession>
<evidence type="ECO:0000256" key="1">
    <source>
        <dbReference type="SAM" id="Coils"/>
    </source>
</evidence>
<dbReference type="RefSeq" id="WP_108992723.1">
    <property type="nucleotide sequence ID" value="NZ_BDQX01000101.1"/>
</dbReference>
<feature type="domain" description="DZANK-type" evidence="2">
    <location>
        <begin position="97"/>
        <end position="181"/>
    </location>
</feature>
<organism evidence="3 4">
    <name type="scientific">Paenibacillus agaridevorans</name>
    <dbReference type="NCBI Taxonomy" id="171404"/>
    <lineage>
        <taxon>Bacteria</taxon>
        <taxon>Bacillati</taxon>
        <taxon>Bacillota</taxon>
        <taxon>Bacilli</taxon>
        <taxon>Bacillales</taxon>
        <taxon>Paenibacillaceae</taxon>
        <taxon>Paenibacillus</taxon>
    </lineage>
</organism>
<dbReference type="AlphaFoldDB" id="A0A2R5EM97"/>
<comment type="caution">
    <text evidence="3">The sequence shown here is derived from an EMBL/GenBank/DDBJ whole genome shotgun (WGS) entry which is preliminary data.</text>
</comment>
<proteinExistence type="predicted"/>
<dbReference type="InterPro" id="IPR025874">
    <property type="entry name" value="DZR"/>
</dbReference>
<evidence type="ECO:0000259" key="2">
    <source>
        <dbReference type="Pfam" id="PF12773"/>
    </source>
</evidence>
<protein>
    <submittedName>
        <fullName evidence="3">Putative zinc ribbon domain-containing protein</fullName>
    </submittedName>
</protein>
<dbReference type="Pfam" id="PF12773">
    <property type="entry name" value="DZR"/>
    <property type="match status" value="1"/>
</dbReference>
<sequence length="185" mass="19580">MGFFDKLKEGASKAADKAKDSVEVIRLHAQISSKRGEIEKLYAQIGKAVYEAHTTGQSASALELVQTASHTINVIQLEIVQLENKIKIIKAEKDCVCGEVLPFEAKYCSTCGHKFEHTLGESAPEVIVVNAAESGEVMALEETGKADTHIGDDEVVAAAASETCPSCKAALGADRICENCGASGL</sequence>
<keyword evidence="4" id="KW-1185">Reference proteome</keyword>
<name>A0A2R5EM97_9BACL</name>
<keyword evidence="1" id="KW-0175">Coiled coil</keyword>